<proteinExistence type="predicted"/>
<dbReference type="InterPro" id="IPR039708">
    <property type="entry name" value="MT1774/Rv1733c-like"/>
</dbReference>
<protein>
    <submittedName>
        <fullName evidence="3">Uncharacterized protein</fullName>
    </submittedName>
</protein>
<dbReference type="Proteomes" id="UP001603013">
    <property type="component" value="Unassembled WGS sequence"/>
</dbReference>
<keyword evidence="2" id="KW-1133">Transmembrane helix</keyword>
<accession>A0ABW6YGE9</accession>
<organism evidence="3 4">
    <name type="scientific">Streptomyces lateritius</name>
    <dbReference type="NCBI Taxonomy" id="67313"/>
    <lineage>
        <taxon>Bacteria</taxon>
        <taxon>Bacillati</taxon>
        <taxon>Actinomycetota</taxon>
        <taxon>Actinomycetes</taxon>
        <taxon>Kitasatosporales</taxon>
        <taxon>Streptomycetaceae</taxon>
        <taxon>Streptomyces</taxon>
    </lineage>
</organism>
<dbReference type="PANTHER" id="PTHR42305">
    <property type="entry name" value="MEMBRANE PROTEIN RV1733C-RELATED"/>
    <property type="match status" value="1"/>
</dbReference>
<keyword evidence="2" id="KW-0812">Transmembrane</keyword>
<sequence>MRTVTGVWRWRRNPLCRTTDLIEAWVALTAVVLFACAVPAVGWISGARTDASLQRAVQAQYEQRRETTARVVRVSGTPAPGFQNPESAGEQQLRRPVTARWTAPDGTPRTGTVATRPESADPGDTFPLWTDRTGRPVAAPMRPDTAHAHATIVGLLAAALAGVFVEAARRVVVRRLVHRRYERLDRAWAKAGPDWGRTGAGS</sequence>
<comment type="caution">
    <text evidence="3">The sequence shown here is derived from an EMBL/GenBank/DDBJ whole genome shotgun (WGS) entry which is preliminary data.</text>
</comment>
<dbReference type="PANTHER" id="PTHR42305:SF1">
    <property type="entry name" value="MEMBRANE PROTEIN RV1733C-RELATED"/>
    <property type="match status" value="1"/>
</dbReference>
<dbReference type="EMBL" id="JBIBSM010000012">
    <property type="protein sequence ID" value="MFF8278909.1"/>
    <property type="molecule type" value="Genomic_DNA"/>
</dbReference>
<evidence type="ECO:0000313" key="4">
    <source>
        <dbReference type="Proteomes" id="UP001603013"/>
    </source>
</evidence>
<keyword evidence="4" id="KW-1185">Reference proteome</keyword>
<gene>
    <name evidence="3" type="ORF">ACF05T_22765</name>
</gene>
<evidence type="ECO:0000313" key="3">
    <source>
        <dbReference type="EMBL" id="MFF8278909.1"/>
    </source>
</evidence>
<name>A0ABW6YGE9_9ACTN</name>
<dbReference type="RefSeq" id="WP_391935979.1">
    <property type="nucleotide sequence ID" value="NZ_JBIBSM010000012.1"/>
</dbReference>
<keyword evidence="2" id="KW-0472">Membrane</keyword>
<feature type="region of interest" description="Disordered" evidence="1">
    <location>
        <begin position="76"/>
        <end position="130"/>
    </location>
</feature>
<reference evidence="3 4" key="1">
    <citation type="submission" date="2024-10" db="EMBL/GenBank/DDBJ databases">
        <title>The Natural Products Discovery Center: Release of the First 8490 Sequenced Strains for Exploring Actinobacteria Biosynthetic Diversity.</title>
        <authorList>
            <person name="Kalkreuter E."/>
            <person name="Kautsar S.A."/>
            <person name="Yang D."/>
            <person name="Bader C.D."/>
            <person name="Teijaro C.N."/>
            <person name="Fluegel L."/>
            <person name="Davis C.M."/>
            <person name="Simpson J.R."/>
            <person name="Lauterbach L."/>
            <person name="Steele A.D."/>
            <person name="Gui C."/>
            <person name="Meng S."/>
            <person name="Li G."/>
            <person name="Viehrig K."/>
            <person name="Ye F."/>
            <person name="Su P."/>
            <person name="Kiefer A.F."/>
            <person name="Nichols A."/>
            <person name="Cepeda A.J."/>
            <person name="Yan W."/>
            <person name="Fan B."/>
            <person name="Jiang Y."/>
            <person name="Adhikari A."/>
            <person name="Zheng C.-J."/>
            <person name="Schuster L."/>
            <person name="Cowan T.M."/>
            <person name="Smanski M.J."/>
            <person name="Chevrette M.G."/>
            <person name="De Carvalho L.P.S."/>
            <person name="Shen B."/>
        </authorList>
    </citation>
    <scope>NUCLEOTIDE SEQUENCE [LARGE SCALE GENOMIC DNA]</scope>
    <source>
        <strain evidence="3 4">NPDC015755</strain>
    </source>
</reference>
<feature type="transmembrane region" description="Helical" evidence="2">
    <location>
        <begin position="21"/>
        <end position="44"/>
    </location>
</feature>
<evidence type="ECO:0000256" key="1">
    <source>
        <dbReference type="SAM" id="MobiDB-lite"/>
    </source>
</evidence>
<evidence type="ECO:0000256" key="2">
    <source>
        <dbReference type="SAM" id="Phobius"/>
    </source>
</evidence>
<feature type="transmembrane region" description="Helical" evidence="2">
    <location>
        <begin position="146"/>
        <end position="165"/>
    </location>
</feature>